<keyword evidence="4" id="KW-1185">Reference proteome</keyword>
<evidence type="ECO:0000313" key="3">
    <source>
        <dbReference type="EMBL" id="MED1202582.1"/>
    </source>
</evidence>
<dbReference type="Proteomes" id="UP001341444">
    <property type="component" value="Unassembled WGS sequence"/>
</dbReference>
<sequence>MKKTLGLLLPALLIFAGCSHSTSSSGPAPTSSQRKGENSNQGQNNKSNSSSTNDGNSSNQNPSIIGSNSNSKQSNSSTNTSPATQNSSNNSTSQQSRTNNKIQLKKKSVKITSGVAAAKYLRQKLNKENDTDTLFDDLGGAVDKDNKGTYYTIKLVSKSMLKNGGSGTLDIYKVYEDGTYQARY</sequence>
<reference evidence="3 4" key="1">
    <citation type="submission" date="2023-03" db="EMBL/GenBank/DDBJ databases">
        <title>Bacillus Genome Sequencing.</title>
        <authorList>
            <person name="Dunlap C."/>
        </authorList>
    </citation>
    <scope>NUCLEOTIDE SEQUENCE [LARGE SCALE GENOMIC DNA]</scope>
    <source>
        <strain evidence="3 4">B-23453</strain>
    </source>
</reference>
<keyword evidence="2" id="KW-0732">Signal</keyword>
<feature type="chain" id="PRO_5046355023" description="Lipoprotein" evidence="2">
    <location>
        <begin position="22"/>
        <end position="184"/>
    </location>
</feature>
<feature type="signal peptide" evidence="2">
    <location>
        <begin position="1"/>
        <end position="21"/>
    </location>
</feature>
<proteinExistence type="predicted"/>
<evidence type="ECO:0008006" key="5">
    <source>
        <dbReference type="Google" id="ProtNLM"/>
    </source>
</evidence>
<evidence type="ECO:0000256" key="2">
    <source>
        <dbReference type="SAM" id="SignalP"/>
    </source>
</evidence>
<dbReference type="RefSeq" id="WP_066265414.1">
    <property type="nucleotide sequence ID" value="NZ_JARMAB010000006.1"/>
</dbReference>
<name>A0ABU6MDU7_9BACI</name>
<comment type="caution">
    <text evidence="3">The sequence shown here is derived from an EMBL/GenBank/DDBJ whole genome shotgun (WGS) entry which is preliminary data.</text>
</comment>
<evidence type="ECO:0000256" key="1">
    <source>
        <dbReference type="SAM" id="MobiDB-lite"/>
    </source>
</evidence>
<dbReference type="EMBL" id="JARMAB010000006">
    <property type="protein sequence ID" value="MED1202582.1"/>
    <property type="molecule type" value="Genomic_DNA"/>
</dbReference>
<evidence type="ECO:0000313" key="4">
    <source>
        <dbReference type="Proteomes" id="UP001341444"/>
    </source>
</evidence>
<accession>A0ABU6MDU7</accession>
<feature type="region of interest" description="Disordered" evidence="1">
    <location>
        <begin position="20"/>
        <end position="101"/>
    </location>
</feature>
<gene>
    <name evidence="3" type="ORF">P4T90_05680</name>
</gene>
<protein>
    <recommendedName>
        <fullName evidence="5">Lipoprotein</fullName>
    </recommendedName>
</protein>
<dbReference type="PROSITE" id="PS51257">
    <property type="entry name" value="PROKAR_LIPOPROTEIN"/>
    <property type="match status" value="1"/>
</dbReference>
<feature type="compositionally biased region" description="Low complexity" evidence="1">
    <location>
        <begin position="20"/>
        <end position="100"/>
    </location>
</feature>
<organism evidence="3 4">
    <name type="scientific">Heyndrickxia acidicola</name>
    <dbReference type="NCBI Taxonomy" id="209389"/>
    <lineage>
        <taxon>Bacteria</taxon>
        <taxon>Bacillati</taxon>
        <taxon>Bacillota</taxon>
        <taxon>Bacilli</taxon>
        <taxon>Bacillales</taxon>
        <taxon>Bacillaceae</taxon>
        <taxon>Heyndrickxia</taxon>
    </lineage>
</organism>